<protein>
    <submittedName>
        <fullName evidence="1">Uncharacterized protein</fullName>
    </submittedName>
</protein>
<evidence type="ECO:0000313" key="1">
    <source>
        <dbReference type="EMBL" id="KAJ3556657.1"/>
    </source>
</evidence>
<sequence length="564" mass="63035">MTDSSKTSWISAFLLALSLLLVKLVSVILKTARLRKIMPPGPRGLPLLGNMLDIGRMQWLRLTEWKEVYGPIFSLNLAGQPIIVLNDVETAVDLLPYDDLAENRSNIYGSRPRLVMAGEILTGSMFFPTEPLGDSWRRRRKAAHEGFNPRATTGYQAIQEQESAALALHILTDPDSWVHHVKRSTASTMLSVIYGKFSSTSHSSPGFKSASRQPGCSEHDEAARTSVDVDELVTRLHGFMQRILCACVPNAYLVEAFPTLASLPDWAAEWLREGRAWFSRDTRLFEMLLDNVRRRLAEDTAAADSSFAAKLLESEKSGLLSGLEAAWVAGTMFGAGSETTAAALSVFVLAMVLYPDAMKRAQAQIDAVVGRERLPAFSDRRHLTYVEAIVREVHRWRPVGPLGVAKRSVQDDWYKGYFDYRRHCPDERLVGFPAMNRDPRYFPDYDDFRPERYLDASGQLIEPMPHTHGQGHIAYGAGRRICMGKDMANQSMFIDFAVMLWAFDFAKAVDEDGSPITPSSTDCIDQSIVVRPVPFKCSIKPRSPEVASILRTATATSHDQRNDF</sequence>
<dbReference type="Proteomes" id="UP001148662">
    <property type="component" value="Unassembled WGS sequence"/>
</dbReference>
<evidence type="ECO:0000313" key="2">
    <source>
        <dbReference type="Proteomes" id="UP001148662"/>
    </source>
</evidence>
<reference evidence="1" key="1">
    <citation type="submission" date="2022-07" db="EMBL/GenBank/DDBJ databases">
        <title>Genome Sequence of Phlebia brevispora.</title>
        <authorList>
            <person name="Buettner E."/>
        </authorList>
    </citation>
    <scope>NUCLEOTIDE SEQUENCE</scope>
    <source>
        <strain evidence="1">MPL23</strain>
    </source>
</reference>
<organism evidence="1 2">
    <name type="scientific">Phlebia brevispora</name>
    <dbReference type="NCBI Taxonomy" id="194682"/>
    <lineage>
        <taxon>Eukaryota</taxon>
        <taxon>Fungi</taxon>
        <taxon>Dikarya</taxon>
        <taxon>Basidiomycota</taxon>
        <taxon>Agaricomycotina</taxon>
        <taxon>Agaricomycetes</taxon>
        <taxon>Polyporales</taxon>
        <taxon>Meruliaceae</taxon>
        <taxon>Phlebia</taxon>
    </lineage>
</organism>
<name>A0ACC1T9W1_9APHY</name>
<dbReference type="EMBL" id="JANHOG010000223">
    <property type="protein sequence ID" value="KAJ3556657.1"/>
    <property type="molecule type" value="Genomic_DNA"/>
</dbReference>
<comment type="caution">
    <text evidence="1">The sequence shown here is derived from an EMBL/GenBank/DDBJ whole genome shotgun (WGS) entry which is preliminary data.</text>
</comment>
<keyword evidence="2" id="KW-1185">Reference proteome</keyword>
<gene>
    <name evidence="1" type="ORF">NM688_g1904</name>
</gene>
<proteinExistence type="predicted"/>
<accession>A0ACC1T9W1</accession>